<comment type="caution">
    <text evidence="1">The sequence shown here is derived from an EMBL/GenBank/DDBJ whole genome shotgun (WGS) entry which is preliminary data.</text>
</comment>
<dbReference type="AlphaFoldDB" id="X6PBU3"/>
<sequence length="168" mass="20115">MECLKIKKFSNINTWGIGLQHKNLLKDKRNKDLHTQSQCVLHKHEITICGSYQQRDCHFYHTLKNEYKQSVVKLIDNNYKDNNEISLLSFGSDWKGRNGHTLVMKYVSVCDDISDKSSFHRQLKSKKSIMKYEDVKKEFESNEPLFQIIWTSFQQIKQKYFHFLFDKK</sequence>
<organism evidence="1 2">
    <name type="scientific">Reticulomyxa filosa</name>
    <dbReference type="NCBI Taxonomy" id="46433"/>
    <lineage>
        <taxon>Eukaryota</taxon>
        <taxon>Sar</taxon>
        <taxon>Rhizaria</taxon>
        <taxon>Retaria</taxon>
        <taxon>Foraminifera</taxon>
        <taxon>Monothalamids</taxon>
        <taxon>Reticulomyxidae</taxon>
        <taxon>Reticulomyxa</taxon>
    </lineage>
</organism>
<keyword evidence="2" id="KW-1185">Reference proteome</keyword>
<evidence type="ECO:0000313" key="2">
    <source>
        <dbReference type="Proteomes" id="UP000023152"/>
    </source>
</evidence>
<evidence type="ECO:0000313" key="1">
    <source>
        <dbReference type="EMBL" id="ETO35142.1"/>
    </source>
</evidence>
<name>X6PBU3_RETFI</name>
<dbReference type="EMBL" id="ASPP01001915">
    <property type="protein sequence ID" value="ETO35142.1"/>
    <property type="molecule type" value="Genomic_DNA"/>
</dbReference>
<protein>
    <submittedName>
        <fullName evidence="1">Uncharacterized protein</fullName>
    </submittedName>
</protein>
<gene>
    <name evidence="1" type="ORF">RFI_01932</name>
</gene>
<reference evidence="1 2" key="1">
    <citation type="journal article" date="2013" name="Curr. Biol.">
        <title>The Genome of the Foraminiferan Reticulomyxa filosa.</title>
        <authorList>
            <person name="Glockner G."/>
            <person name="Hulsmann N."/>
            <person name="Schleicher M."/>
            <person name="Noegel A.A."/>
            <person name="Eichinger L."/>
            <person name="Gallinger C."/>
            <person name="Pawlowski J."/>
            <person name="Sierra R."/>
            <person name="Euteneuer U."/>
            <person name="Pillet L."/>
            <person name="Moustafa A."/>
            <person name="Platzer M."/>
            <person name="Groth M."/>
            <person name="Szafranski K."/>
            <person name="Schliwa M."/>
        </authorList>
    </citation>
    <scope>NUCLEOTIDE SEQUENCE [LARGE SCALE GENOMIC DNA]</scope>
</reference>
<dbReference type="Proteomes" id="UP000023152">
    <property type="component" value="Unassembled WGS sequence"/>
</dbReference>
<feature type="non-terminal residue" evidence="1">
    <location>
        <position position="168"/>
    </location>
</feature>
<accession>X6PBU3</accession>
<proteinExistence type="predicted"/>